<evidence type="ECO:0000256" key="3">
    <source>
        <dbReference type="ARBA" id="ARBA00022448"/>
    </source>
</evidence>
<accession>A0ABY1BLT3</accession>
<evidence type="ECO:0000313" key="10">
    <source>
        <dbReference type="Proteomes" id="UP000198512"/>
    </source>
</evidence>
<evidence type="ECO:0000256" key="8">
    <source>
        <dbReference type="SAM" id="Phobius"/>
    </source>
</evidence>
<evidence type="ECO:0000313" key="9">
    <source>
        <dbReference type="EMBL" id="SER14793.1"/>
    </source>
</evidence>
<evidence type="ECO:0000256" key="5">
    <source>
        <dbReference type="ARBA" id="ARBA00022692"/>
    </source>
</evidence>
<dbReference type="EMBL" id="FOFP01000016">
    <property type="protein sequence ID" value="SER14793.1"/>
    <property type="molecule type" value="Genomic_DNA"/>
</dbReference>
<dbReference type="InterPro" id="IPR000060">
    <property type="entry name" value="BCCT_transptr"/>
</dbReference>
<evidence type="ECO:0000256" key="6">
    <source>
        <dbReference type="ARBA" id="ARBA00022989"/>
    </source>
</evidence>
<evidence type="ECO:0000256" key="1">
    <source>
        <dbReference type="ARBA" id="ARBA00004651"/>
    </source>
</evidence>
<dbReference type="Pfam" id="PF02028">
    <property type="entry name" value="BCCT"/>
    <property type="match status" value="1"/>
</dbReference>
<keyword evidence="7 8" id="KW-0472">Membrane</keyword>
<evidence type="ECO:0000256" key="4">
    <source>
        <dbReference type="ARBA" id="ARBA00022475"/>
    </source>
</evidence>
<dbReference type="NCBIfam" id="TIGR00842">
    <property type="entry name" value="bcct"/>
    <property type="match status" value="1"/>
</dbReference>
<feature type="transmembrane region" description="Helical" evidence="8">
    <location>
        <begin position="98"/>
        <end position="128"/>
    </location>
</feature>
<reference evidence="9 10" key="1">
    <citation type="submission" date="2016-10" db="EMBL/GenBank/DDBJ databases">
        <authorList>
            <person name="Varghese N."/>
            <person name="Submissions S."/>
        </authorList>
    </citation>
    <scope>NUCLEOTIDE SEQUENCE [LARGE SCALE GENOMIC DNA]</scope>
    <source>
        <strain evidence="9 10">CIP 109853</strain>
    </source>
</reference>
<feature type="transmembrane region" description="Helical" evidence="8">
    <location>
        <begin position="21"/>
        <end position="40"/>
    </location>
</feature>
<feature type="transmembrane region" description="Helical" evidence="8">
    <location>
        <begin position="355"/>
        <end position="373"/>
    </location>
</feature>
<dbReference type="RefSeq" id="WP_069518607.1">
    <property type="nucleotide sequence ID" value="NZ_FOFP01000016.1"/>
</dbReference>
<gene>
    <name evidence="9" type="ORF">SAMN05216600_11625</name>
</gene>
<feature type="transmembrane region" description="Helical" evidence="8">
    <location>
        <begin position="412"/>
        <end position="437"/>
    </location>
</feature>
<dbReference type="PROSITE" id="PS01303">
    <property type="entry name" value="BCCT"/>
    <property type="match status" value="1"/>
</dbReference>
<feature type="transmembrane region" description="Helical" evidence="8">
    <location>
        <begin position="270"/>
        <end position="294"/>
    </location>
</feature>
<keyword evidence="5 8" id="KW-0812">Transmembrane</keyword>
<protein>
    <submittedName>
        <fullName evidence="9">Choline/glycine/proline betaine transport protein</fullName>
    </submittedName>
</protein>
<keyword evidence="4" id="KW-1003">Cell membrane</keyword>
<dbReference type="InterPro" id="IPR018093">
    <property type="entry name" value="BCCT_CS"/>
</dbReference>
<dbReference type="Proteomes" id="UP000198512">
    <property type="component" value="Unassembled WGS sequence"/>
</dbReference>
<feature type="transmembrane region" description="Helical" evidence="8">
    <location>
        <begin position="323"/>
        <end position="343"/>
    </location>
</feature>
<sequence>MNEAAHLNSDAEPSTDRINPVVFYSSAIGIVAFAVWTMFFTASAQNVINVALGWISDTFGWFYFLAVLLYLVFVVVIATSRYGKIRLGPDHSKPEFHVLTWAAMLFSAGIGIDLLFFCIAEPLTQYLAPPVGEGSTPQAARHAMELTFLHWGLSGWGVYTLVGMSLAYFSFRQGLPLTIRSSLYPIFGKRINGPIGHTVDTAAVLGTVFGIATSLGIGIIQLNYGLNHIFGVPEGVLTQSILVVAIVAFSAISAATGVERGIRRLSEFNMLLAVVLLLFVLFAGKTTFLLNALVMNIGDYLANFISLSLNTYAHEQPTEWLNAWTLFFWAWWIAWGPFVGLFLARISRGRTIREFVLGTLLLPLAFMMAWMSIMGNSALDMVMQGATEFGQQAVDNPGSSIYLFLEAFPLSWLTTAVVTVLAIVFFVTSGDSGSLVLSNFTSKLRDVNSDAPIWMRILWAAIIGVLTLALLIAGGLSALQGTVVIMGLPFSIVLLFMMAGLYKALSLEGMMADSYQKSLSGHLSGRATLEQTSMNWRQRLTRAMSFPSHSQARRYLTDIGKPAMEEIQQALTARGVVVEIVEGEGEQEHLALNVQLGSEQDFTYQIWPVRSSMPSFAVRTQRNSAHYYRLEVHLRQGSLGYDLMGYSKRQLIEDILDHYEHHMHFLHIQREQAVIAGDPGETGGAANPV</sequence>
<comment type="subcellular location">
    <subcellularLocation>
        <location evidence="1">Cell membrane</location>
        <topology evidence="1">Multi-pass membrane protein</topology>
    </subcellularLocation>
</comment>
<feature type="transmembrane region" description="Helical" evidence="8">
    <location>
        <begin position="148"/>
        <end position="171"/>
    </location>
</feature>
<keyword evidence="6 8" id="KW-1133">Transmembrane helix</keyword>
<feature type="transmembrane region" description="Helical" evidence="8">
    <location>
        <begin position="60"/>
        <end position="78"/>
    </location>
</feature>
<proteinExistence type="inferred from homology"/>
<comment type="similarity">
    <text evidence="2">Belongs to the BCCT transporter (TC 2.A.15) family.</text>
</comment>
<evidence type="ECO:0000256" key="7">
    <source>
        <dbReference type="ARBA" id="ARBA00023136"/>
    </source>
</evidence>
<evidence type="ECO:0000256" key="2">
    <source>
        <dbReference type="ARBA" id="ARBA00005658"/>
    </source>
</evidence>
<feature type="transmembrane region" description="Helical" evidence="8">
    <location>
        <begin position="457"/>
        <end position="477"/>
    </location>
</feature>
<name>A0ABY1BLT3_9PSED</name>
<dbReference type="PANTHER" id="PTHR30047">
    <property type="entry name" value="HIGH-AFFINITY CHOLINE TRANSPORT PROTEIN-RELATED"/>
    <property type="match status" value="1"/>
</dbReference>
<comment type="caution">
    <text evidence="9">The sequence shown here is derived from an EMBL/GenBank/DDBJ whole genome shotgun (WGS) entry which is preliminary data.</text>
</comment>
<feature type="transmembrane region" description="Helical" evidence="8">
    <location>
        <begin position="236"/>
        <end position="258"/>
    </location>
</feature>
<keyword evidence="10" id="KW-1185">Reference proteome</keyword>
<dbReference type="NCBIfam" id="NF007399">
    <property type="entry name" value="PRK09928.1"/>
    <property type="match status" value="1"/>
</dbReference>
<feature type="transmembrane region" description="Helical" evidence="8">
    <location>
        <begin position="483"/>
        <end position="502"/>
    </location>
</feature>
<keyword evidence="3" id="KW-0813">Transport</keyword>
<feature type="transmembrane region" description="Helical" evidence="8">
    <location>
        <begin position="199"/>
        <end position="224"/>
    </location>
</feature>
<organism evidence="9 10">
    <name type="scientific">Pseudomonas cuatrocienegasensis</name>
    <dbReference type="NCBI Taxonomy" id="543360"/>
    <lineage>
        <taxon>Bacteria</taxon>
        <taxon>Pseudomonadati</taxon>
        <taxon>Pseudomonadota</taxon>
        <taxon>Gammaproteobacteria</taxon>
        <taxon>Pseudomonadales</taxon>
        <taxon>Pseudomonadaceae</taxon>
        <taxon>Pseudomonas</taxon>
    </lineage>
</organism>
<dbReference type="PANTHER" id="PTHR30047:SF7">
    <property type="entry name" value="HIGH-AFFINITY CHOLINE TRANSPORT PROTEIN"/>
    <property type="match status" value="1"/>
</dbReference>